<gene>
    <name evidence="1" type="ORF">PFISCL1PPCAC_16874</name>
</gene>
<proteinExistence type="predicted"/>
<sequence>MLRFGHLVIHDIFVQLQKSRCLLQYLFRLMLRYPLHRMLRYLLLYLLLFVIRKSHPSHSLRQIIDSEIITYLFKILERRTTVGVFLLELLEL</sequence>
<dbReference type="Proteomes" id="UP001432322">
    <property type="component" value="Unassembled WGS sequence"/>
</dbReference>
<protein>
    <submittedName>
        <fullName evidence="1">Uncharacterized protein</fullName>
    </submittedName>
</protein>
<evidence type="ECO:0000313" key="1">
    <source>
        <dbReference type="EMBL" id="GMT25577.1"/>
    </source>
</evidence>
<name>A0AAV5W3L4_9BILA</name>
<reference evidence="1" key="1">
    <citation type="submission" date="2023-10" db="EMBL/GenBank/DDBJ databases">
        <title>Genome assembly of Pristionchus species.</title>
        <authorList>
            <person name="Yoshida K."/>
            <person name="Sommer R.J."/>
        </authorList>
    </citation>
    <scope>NUCLEOTIDE SEQUENCE</scope>
    <source>
        <strain evidence="1">RS5133</strain>
    </source>
</reference>
<dbReference type="EMBL" id="BTSY01000004">
    <property type="protein sequence ID" value="GMT25577.1"/>
    <property type="molecule type" value="Genomic_DNA"/>
</dbReference>
<keyword evidence="2" id="KW-1185">Reference proteome</keyword>
<evidence type="ECO:0000313" key="2">
    <source>
        <dbReference type="Proteomes" id="UP001432322"/>
    </source>
</evidence>
<comment type="caution">
    <text evidence="1">The sequence shown here is derived from an EMBL/GenBank/DDBJ whole genome shotgun (WGS) entry which is preliminary data.</text>
</comment>
<organism evidence="1 2">
    <name type="scientific">Pristionchus fissidentatus</name>
    <dbReference type="NCBI Taxonomy" id="1538716"/>
    <lineage>
        <taxon>Eukaryota</taxon>
        <taxon>Metazoa</taxon>
        <taxon>Ecdysozoa</taxon>
        <taxon>Nematoda</taxon>
        <taxon>Chromadorea</taxon>
        <taxon>Rhabditida</taxon>
        <taxon>Rhabditina</taxon>
        <taxon>Diplogasteromorpha</taxon>
        <taxon>Diplogasteroidea</taxon>
        <taxon>Neodiplogasteridae</taxon>
        <taxon>Pristionchus</taxon>
    </lineage>
</organism>
<dbReference type="AlphaFoldDB" id="A0AAV5W3L4"/>
<accession>A0AAV5W3L4</accession>
<feature type="non-terminal residue" evidence="1">
    <location>
        <position position="92"/>
    </location>
</feature>